<dbReference type="PANTHER" id="PTHR31889">
    <property type="entry name" value="FUCOSYLTRANSFERASE 2-RELATED"/>
    <property type="match status" value="1"/>
</dbReference>
<evidence type="ECO:0000256" key="7">
    <source>
        <dbReference type="RuleBase" id="RU367004"/>
    </source>
</evidence>
<keyword evidence="7" id="KW-0812">Transmembrane</keyword>
<reference evidence="8 9" key="2">
    <citation type="journal article" date="2017" name="Front. Plant Sci.">
        <title>Gene Classification and Mining of Molecular Markers Useful in Red Clover (Trifolium pratense) Breeding.</title>
        <authorList>
            <person name="Istvanek J."/>
            <person name="Dluhosova J."/>
            <person name="Dluhos P."/>
            <person name="Patkova L."/>
            <person name="Nedelnik J."/>
            <person name="Repkova J."/>
        </authorList>
    </citation>
    <scope>NUCLEOTIDE SEQUENCE [LARGE SCALE GENOMIC DNA]</scope>
    <source>
        <strain evidence="9">cv. Tatra</strain>
        <tissue evidence="8">Young leaves</tissue>
    </source>
</reference>
<sequence>MTKILHSKNIKVDDASMCKYLIWTPANGLGNQMVSIAATFLYALLTNRTMLVRFRKDKQGLFCEPFRNSTWLLSEKSPFWNQDHVETYQSVIEKEKDNKNSKVDLPSSLFLNLQYQANFHEKFFHCDDSQALLIKVPLLILQSDQYFVPSLFMTPFFNKEVEAMFDEKDTVFHHLGRYLFHPSNSAWRLITNFYQAHLAKADEKIGLQIRVFNPISTPQEVIMNLVLNCTIHNKLLPKVIDMKNSMSTSSDKNKTITKAVLVASLYPEYGENLKTMYMNKPTDTGEVIEVYQPSGEEQQKFNDNKHNMKAWVDMYLLSLSDVLVTTSLSTFGYVAQGLGNLKPWLLYKLTNNETHFPACVREFSMEPCYHAPPKHYCSGKPIKDFASSFIYTRECKDYWPGVKLVN</sequence>
<dbReference type="GO" id="GO:0009969">
    <property type="term" value="P:xyloglucan biosynthetic process"/>
    <property type="evidence" value="ECO:0007669"/>
    <property type="project" value="TreeGrafter"/>
</dbReference>
<evidence type="ECO:0000256" key="2">
    <source>
        <dbReference type="ARBA" id="ARBA00022676"/>
    </source>
</evidence>
<dbReference type="InterPro" id="IPR004938">
    <property type="entry name" value="XG_FTase"/>
</dbReference>
<comment type="subcellular location">
    <subcellularLocation>
        <location evidence="7">Golgi apparatus</location>
        <location evidence="7">Golgi stack membrane</location>
        <topology evidence="7">Single-pass type II membrane protein</topology>
    </subcellularLocation>
</comment>
<keyword evidence="4 7" id="KW-0333">Golgi apparatus</keyword>
<keyword evidence="7" id="KW-0472">Membrane</keyword>
<evidence type="ECO:0000313" key="9">
    <source>
        <dbReference type="Proteomes" id="UP000236291"/>
    </source>
</evidence>
<proteinExistence type="inferred from homology"/>
<name>A0A2K3M6R5_TRIPR</name>
<dbReference type="EC" id="2.4.1.-" evidence="7"/>
<keyword evidence="6 7" id="KW-0961">Cell wall biogenesis/degradation</keyword>
<dbReference type="PANTHER" id="PTHR31889:SF57">
    <property type="entry name" value="FUCOSYLTRANSFERASE"/>
    <property type="match status" value="1"/>
</dbReference>
<dbReference type="GO" id="GO:0042546">
    <property type="term" value="P:cell wall biogenesis"/>
    <property type="evidence" value="ECO:0007669"/>
    <property type="project" value="InterPro"/>
</dbReference>
<dbReference type="Proteomes" id="UP000236291">
    <property type="component" value="Unassembled WGS sequence"/>
</dbReference>
<dbReference type="EMBL" id="ASHM01051313">
    <property type="protein sequence ID" value="PNX86486.1"/>
    <property type="molecule type" value="Genomic_DNA"/>
</dbReference>
<dbReference type="GO" id="GO:0008107">
    <property type="term" value="F:galactoside 2-alpha-L-fucosyltransferase activity"/>
    <property type="evidence" value="ECO:0007669"/>
    <property type="project" value="InterPro"/>
</dbReference>
<evidence type="ECO:0000313" key="8">
    <source>
        <dbReference type="EMBL" id="PNX86486.1"/>
    </source>
</evidence>
<comment type="function">
    <text evidence="7">May be involved in cell wall biosynthesis.</text>
</comment>
<evidence type="ECO:0000256" key="5">
    <source>
        <dbReference type="ARBA" id="ARBA00023180"/>
    </source>
</evidence>
<dbReference type="AlphaFoldDB" id="A0A2K3M6R5"/>
<evidence type="ECO:0000256" key="4">
    <source>
        <dbReference type="ARBA" id="ARBA00023034"/>
    </source>
</evidence>
<protein>
    <recommendedName>
        <fullName evidence="7">Fucosyltransferase</fullName>
        <ecNumber evidence="7">2.4.1.-</ecNumber>
    </recommendedName>
</protein>
<dbReference type="FunFam" id="3.40.50.11340:FF:000005">
    <property type="entry name" value="Galactoside 2-alpha-L-fucosyltransferase"/>
    <property type="match status" value="1"/>
</dbReference>
<accession>A0A2K3M6R5</accession>
<organism evidence="8 9">
    <name type="scientific">Trifolium pratense</name>
    <name type="common">Red clover</name>
    <dbReference type="NCBI Taxonomy" id="57577"/>
    <lineage>
        <taxon>Eukaryota</taxon>
        <taxon>Viridiplantae</taxon>
        <taxon>Streptophyta</taxon>
        <taxon>Embryophyta</taxon>
        <taxon>Tracheophyta</taxon>
        <taxon>Spermatophyta</taxon>
        <taxon>Magnoliopsida</taxon>
        <taxon>eudicotyledons</taxon>
        <taxon>Gunneridae</taxon>
        <taxon>Pentapetalae</taxon>
        <taxon>rosids</taxon>
        <taxon>fabids</taxon>
        <taxon>Fabales</taxon>
        <taxon>Fabaceae</taxon>
        <taxon>Papilionoideae</taxon>
        <taxon>50 kb inversion clade</taxon>
        <taxon>NPAAA clade</taxon>
        <taxon>Hologalegina</taxon>
        <taxon>IRL clade</taxon>
        <taxon>Trifolieae</taxon>
        <taxon>Trifolium</taxon>
    </lineage>
</organism>
<gene>
    <name evidence="8" type="ORF">L195_g042564</name>
</gene>
<evidence type="ECO:0000256" key="3">
    <source>
        <dbReference type="ARBA" id="ARBA00022679"/>
    </source>
</evidence>
<feature type="transmembrane region" description="Helical" evidence="7">
    <location>
        <begin position="20"/>
        <end position="45"/>
    </location>
</feature>
<dbReference type="GO" id="GO:0032580">
    <property type="term" value="C:Golgi cisterna membrane"/>
    <property type="evidence" value="ECO:0007669"/>
    <property type="project" value="UniProtKB-SubCell"/>
</dbReference>
<keyword evidence="2 7" id="KW-0328">Glycosyltransferase</keyword>
<reference evidence="8 9" key="1">
    <citation type="journal article" date="2014" name="Am. J. Bot.">
        <title>Genome assembly and annotation for red clover (Trifolium pratense; Fabaceae).</title>
        <authorList>
            <person name="Istvanek J."/>
            <person name="Jaros M."/>
            <person name="Krenek A."/>
            <person name="Repkova J."/>
        </authorList>
    </citation>
    <scope>NUCLEOTIDE SEQUENCE [LARGE SCALE GENOMIC DNA]</scope>
    <source>
        <strain evidence="9">cv. Tatra</strain>
        <tissue evidence="8">Young leaves</tissue>
    </source>
</reference>
<dbReference type="Gene3D" id="3.40.50.11340">
    <property type="match status" value="1"/>
</dbReference>
<evidence type="ECO:0000256" key="6">
    <source>
        <dbReference type="ARBA" id="ARBA00023316"/>
    </source>
</evidence>
<evidence type="ECO:0000256" key="1">
    <source>
        <dbReference type="ARBA" id="ARBA00010481"/>
    </source>
</evidence>
<comment type="caution">
    <text evidence="8">The sequence shown here is derived from an EMBL/GenBank/DDBJ whole genome shotgun (WGS) entry which is preliminary data.</text>
</comment>
<keyword evidence="3 7" id="KW-0808">Transferase</keyword>
<dbReference type="Gene3D" id="3.40.50.11350">
    <property type="match status" value="1"/>
</dbReference>
<dbReference type="GO" id="GO:0071555">
    <property type="term" value="P:cell wall organization"/>
    <property type="evidence" value="ECO:0007669"/>
    <property type="project" value="UniProtKB-UniRule"/>
</dbReference>
<dbReference type="STRING" id="57577.A0A2K3M6R5"/>
<dbReference type="Pfam" id="PF03254">
    <property type="entry name" value="XG_FTase"/>
    <property type="match status" value="1"/>
</dbReference>
<keyword evidence="7" id="KW-1133">Transmembrane helix</keyword>
<keyword evidence="5" id="KW-0325">Glycoprotein</keyword>
<comment type="similarity">
    <text evidence="1 7">Belongs to the glycosyltransferase 37 family.</text>
</comment>